<organism evidence="1 2">
    <name type="scientific">Mesorhizobium helmanticense</name>
    <dbReference type="NCBI Taxonomy" id="1776423"/>
    <lineage>
        <taxon>Bacteria</taxon>
        <taxon>Pseudomonadati</taxon>
        <taxon>Pseudomonadota</taxon>
        <taxon>Alphaproteobacteria</taxon>
        <taxon>Hyphomicrobiales</taxon>
        <taxon>Phyllobacteriaceae</taxon>
        <taxon>Mesorhizobium</taxon>
    </lineage>
</organism>
<sequence length="388" mass="42914">MARCSHLHPIDAAAVTFESEGCRHLIAKHVDERPNDFSILPSAKRLKDFSRTHMVGVAGAGIAYLQMIRDGYVWCDHFENLHMRRKPRTKRTPDFVFSRPGQIDVAVTESKATHGSSRKQFKRTVESGYLKQVEPYLGFEIGGAIASHGFSIGSWMTSPTRAELLIDHTAVPAPAGSDDPPSNPKLVRRGNYLTVLSLMFGPAIAAAARAGTWVPSETEFLAVHWLDRDWLIGLSELPRPALWVAASQNETSAGIDWDHVRLSNDFALELGVARALFSSLASADDEFDPLAELGRMDDALIARAREAGGALYPDGFAVLGKDKADAPVTVLNWNPQQGHFKQQEEVKVADELSVPVLQRASEIQTWTFEHEREKPKTEQLRLTVGRSD</sequence>
<reference evidence="1 2" key="1">
    <citation type="submission" date="2018-03" db="EMBL/GenBank/DDBJ databases">
        <title>Genome sequence of the symbiotic type strain Mesorhizobium helmanticense CSLC115NT isolated from Lotus corniculatus nodules.</title>
        <authorList>
            <person name="Sannazzaro A.I."/>
            <person name="Torres Tejerizo G.A."/>
            <person name="Dip D."/>
            <person name="Caballero M."/>
            <person name="Pistorio M."/>
            <person name="Estrella M.J."/>
        </authorList>
    </citation>
    <scope>NUCLEOTIDE SEQUENCE [LARGE SCALE GENOMIC DNA]</scope>
    <source>
        <strain evidence="1 2">CSLC115N</strain>
    </source>
</reference>
<protein>
    <submittedName>
        <fullName evidence="1">Uncharacterized protein</fullName>
    </submittedName>
</protein>
<dbReference type="EMBL" id="PZJX01000081">
    <property type="protein sequence ID" value="PTE06228.1"/>
    <property type="molecule type" value="Genomic_DNA"/>
</dbReference>
<proteinExistence type="predicted"/>
<accession>A0A2T4IKR0</accession>
<comment type="caution">
    <text evidence="1">The sequence shown here is derived from an EMBL/GenBank/DDBJ whole genome shotgun (WGS) entry which is preliminary data.</text>
</comment>
<name>A0A2T4IKR0_9HYPH</name>
<evidence type="ECO:0000313" key="2">
    <source>
        <dbReference type="Proteomes" id="UP000240259"/>
    </source>
</evidence>
<evidence type="ECO:0000313" key="1">
    <source>
        <dbReference type="EMBL" id="PTE06228.1"/>
    </source>
</evidence>
<dbReference type="Proteomes" id="UP000240259">
    <property type="component" value="Unassembled WGS sequence"/>
</dbReference>
<dbReference type="AlphaFoldDB" id="A0A2T4IKR0"/>
<keyword evidence="2" id="KW-1185">Reference proteome</keyword>
<gene>
    <name evidence="1" type="ORF">C9427_32880</name>
</gene>